<dbReference type="EMBL" id="JAMZMK010000709">
    <property type="protein sequence ID" value="KAI7755910.1"/>
    <property type="molecule type" value="Genomic_DNA"/>
</dbReference>
<name>A0AAD5DAG7_AMBAR</name>
<organism evidence="2 3">
    <name type="scientific">Ambrosia artemisiifolia</name>
    <name type="common">Common ragweed</name>
    <dbReference type="NCBI Taxonomy" id="4212"/>
    <lineage>
        <taxon>Eukaryota</taxon>
        <taxon>Viridiplantae</taxon>
        <taxon>Streptophyta</taxon>
        <taxon>Embryophyta</taxon>
        <taxon>Tracheophyta</taxon>
        <taxon>Spermatophyta</taxon>
        <taxon>Magnoliopsida</taxon>
        <taxon>eudicotyledons</taxon>
        <taxon>Gunneridae</taxon>
        <taxon>Pentapetalae</taxon>
        <taxon>asterids</taxon>
        <taxon>campanulids</taxon>
        <taxon>Asterales</taxon>
        <taxon>Asteraceae</taxon>
        <taxon>Asteroideae</taxon>
        <taxon>Heliantheae alliance</taxon>
        <taxon>Heliantheae</taxon>
        <taxon>Ambrosia</taxon>
    </lineage>
</organism>
<dbReference type="AlphaFoldDB" id="A0AAD5DAG7"/>
<reference evidence="2" key="1">
    <citation type="submission" date="2022-06" db="EMBL/GenBank/DDBJ databases">
        <title>Uncovering the hologenomic basis of an extraordinary plant invasion.</title>
        <authorList>
            <person name="Bieker V.C."/>
            <person name="Martin M.D."/>
            <person name="Gilbert T."/>
            <person name="Hodgins K."/>
            <person name="Battlay P."/>
            <person name="Petersen B."/>
            <person name="Wilson J."/>
        </authorList>
    </citation>
    <scope>NUCLEOTIDE SEQUENCE</scope>
    <source>
        <strain evidence="2">AA19_3_7</strain>
        <tissue evidence="2">Leaf</tissue>
    </source>
</reference>
<protein>
    <submittedName>
        <fullName evidence="2">Uncharacterized protein</fullName>
    </submittedName>
</protein>
<comment type="caution">
    <text evidence="2">The sequence shown here is derived from an EMBL/GenBank/DDBJ whole genome shotgun (WGS) entry which is preliminary data.</text>
</comment>
<sequence>MKVLESVPKGNGRVHGDTILKILMQTVRLLEDTLSSLEDNVNELNKIQRGVFPQLEKEIVKYSGLGQQTRLEMKDVWPWKETMEKAFSD</sequence>
<evidence type="ECO:0000256" key="1">
    <source>
        <dbReference type="SAM" id="Coils"/>
    </source>
</evidence>
<feature type="coiled-coil region" evidence="1">
    <location>
        <begin position="20"/>
        <end position="47"/>
    </location>
</feature>
<accession>A0AAD5DAG7</accession>
<proteinExistence type="predicted"/>
<gene>
    <name evidence="2" type="ORF">M8C21_006598</name>
</gene>
<keyword evidence="1" id="KW-0175">Coiled coil</keyword>
<evidence type="ECO:0000313" key="2">
    <source>
        <dbReference type="EMBL" id="KAI7755910.1"/>
    </source>
</evidence>
<dbReference type="Proteomes" id="UP001206925">
    <property type="component" value="Unassembled WGS sequence"/>
</dbReference>
<keyword evidence="3" id="KW-1185">Reference proteome</keyword>
<evidence type="ECO:0000313" key="3">
    <source>
        <dbReference type="Proteomes" id="UP001206925"/>
    </source>
</evidence>